<accession>A0A3N0XHP4</accession>
<dbReference type="GO" id="GO:0051959">
    <property type="term" value="F:dynein light intermediate chain binding"/>
    <property type="evidence" value="ECO:0007669"/>
    <property type="project" value="InterPro"/>
</dbReference>
<dbReference type="PANTHER" id="PTHR22878">
    <property type="entry name" value="DYNEIN HEAVY CHAIN 6, AXONEMAL-LIKE-RELATED"/>
    <property type="match status" value="1"/>
</dbReference>
<dbReference type="GO" id="GO:0030286">
    <property type="term" value="C:dynein complex"/>
    <property type="evidence" value="ECO:0007669"/>
    <property type="project" value="InterPro"/>
</dbReference>
<feature type="region of interest" description="Disordered" evidence="1">
    <location>
        <begin position="159"/>
        <end position="178"/>
    </location>
</feature>
<dbReference type="EMBL" id="RJVU01073043">
    <property type="protein sequence ID" value="ROI27763.1"/>
    <property type="molecule type" value="Genomic_DNA"/>
</dbReference>
<protein>
    <submittedName>
        <fullName evidence="3">Dynein heavy chain 10, axonemal</fullName>
    </submittedName>
</protein>
<dbReference type="InterPro" id="IPR013594">
    <property type="entry name" value="Dynein_heavy_tail"/>
</dbReference>
<name>A0A3N0XHP4_ANAGA</name>
<dbReference type="GO" id="GO:0045505">
    <property type="term" value="F:dynein intermediate chain binding"/>
    <property type="evidence" value="ECO:0007669"/>
    <property type="project" value="InterPro"/>
</dbReference>
<dbReference type="Pfam" id="PF08385">
    <property type="entry name" value="DHC_N1"/>
    <property type="match status" value="1"/>
</dbReference>
<organism evidence="3 4">
    <name type="scientific">Anabarilius grahami</name>
    <name type="common">Kanglang fish</name>
    <name type="synonym">Barilius grahami</name>
    <dbReference type="NCBI Taxonomy" id="495550"/>
    <lineage>
        <taxon>Eukaryota</taxon>
        <taxon>Metazoa</taxon>
        <taxon>Chordata</taxon>
        <taxon>Craniata</taxon>
        <taxon>Vertebrata</taxon>
        <taxon>Euteleostomi</taxon>
        <taxon>Actinopterygii</taxon>
        <taxon>Neopterygii</taxon>
        <taxon>Teleostei</taxon>
        <taxon>Ostariophysi</taxon>
        <taxon>Cypriniformes</taxon>
        <taxon>Xenocyprididae</taxon>
        <taxon>Xenocypridinae</taxon>
        <taxon>Xenocypridinae incertae sedis</taxon>
        <taxon>Anabarilius</taxon>
    </lineage>
</organism>
<dbReference type="GO" id="GO:0007018">
    <property type="term" value="P:microtubule-based movement"/>
    <property type="evidence" value="ECO:0007669"/>
    <property type="project" value="InterPro"/>
</dbReference>
<dbReference type="InterPro" id="IPR026983">
    <property type="entry name" value="DHC"/>
</dbReference>
<dbReference type="PANTHER" id="PTHR22878:SF63">
    <property type="entry name" value="DYNEIN AXONEMAL HEAVY CHAIN 10"/>
    <property type="match status" value="1"/>
</dbReference>
<dbReference type="OrthoDB" id="64868at2759"/>
<keyword evidence="4" id="KW-1185">Reference proteome</keyword>
<feature type="domain" description="Dynein heavy chain tail" evidence="2">
    <location>
        <begin position="231"/>
        <end position="815"/>
    </location>
</feature>
<gene>
    <name evidence="3" type="ORF">DPX16_23085</name>
</gene>
<evidence type="ECO:0000313" key="4">
    <source>
        <dbReference type="Proteomes" id="UP000281406"/>
    </source>
</evidence>
<feature type="compositionally biased region" description="Polar residues" evidence="1">
    <location>
        <begin position="164"/>
        <end position="174"/>
    </location>
</feature>
<proteinExistence type="predicted"/>
<evidence type="ECO:0000256" key="1">
    <source>
        <dbReference type="SAM" id="MobiDB-lite"/>
    </source>
</evidence>
<reference evidence="3 4" key="1">
    <citation type="submission" date="2018-10" db="EMBL/GenBank/DDBJ databases">
        <title>Genome assembly for a Yunnan-Guizhou Plateau 3E fish, Anabarilius grahami (Regan), and its evolutionary and genetic applications.</title>
        <authorList>
            <person name="Jiang W."/>
        </authorList>
    </citation>
    <scope>NUCLEOTIDE SEQUENCE [LARGE SCALE GENOMIC DNA]</scope>
    <source>
        <strain evidence="3">AG-KIZ</strain>
        <tissue evidence="3">Muscle</tissue>
    </source>
</reference>
<evidence type="ECO:0000259" key="2">
    <source>
        <dbReference type="Pfam" id="PF08385"/>
    </source>
</evidence>
<dbReference type="Proteomes" id="UP000281406">
    <property type="component" value="Unassembled WGS sequence"/>
</dbReference>
<comment type="caution">
    <text evidence="3">The sequence shown here is derived from an EMBL/GenBank/DDBJ whole genome shotgun (WGS) entry which is preliminary data.</text>
</comment>
<sequence>MTRDDPRVEWIKNAVCVLFDLPDSGCFEELLSRGDGEEEQKIISFLNIVTEEEAPSTLFFFKNVREEEVEVEILVELHVDVNNIPGRFEKYNVLYFLRNTKETITEPVDINEANNLMPKLIEFGMMNDHPLMTLRGLLNHVYISLLSVNQLRLTDGGYHGVAGSQDSQEKQQPAESRGAFEVRDDLLHSTHKFLQVIDQTLQQLEGEFKLHIPDIDLEGEVETLLSNPGMVEKLEQCVMNWHTQITIVIEEQKGKQPQGPGPLAEIEFWRERFAVLSSLSEQLNLPVVKKILDVMTHADSFIMQELEKTTAELRKYNEESANNVQFLTTLERHFRNLVTGLDFKVVLDTIPQLMNGLRIIWILSRHYSTDERLESLMERIAWELSERVARVVNVCVLFKDKRAVAKAKAQDGKQVLDQWKASYFEVRARIEKSDRDPRWEFNRKKLFENTDYMASICQDLYNILQTLDEFYIIFGPELKAVTGDPKRIDDVLHRVNCLIKPLEELTFDPFDNRKMSSWKMVIQQFKSDVQAIEREAISFIDHSFKTLRSSSAAFDLLLKFKHIRSRDAINNQLMKKFNDILAQYCKEMDLLNDIFMELKDNPPLNKNHPPVGGAIFWERFLLDRMKYPIKRFKKARELMDSEEGKVVESKFIELALRMRDYEMELYNHWKSEINQTLPLLMKRSVLIMVNSTGTVYVDSIQPNTTAQGSKRIVEKDVRYSVHFAPELQEIISETKHLDRLGILLPNEAQNVAVLEDKFLRYKIELKKLVNHYNSLMDNLNDAEFSLMADQVQELRQVLSSGSKLVNWNSLGIPKFIQRGNQATSKFESLMNKVQKNERDIEDKLKSIESANLFKFPTANKTGHLPGIKEFCDLIESERAKVVNLLVNKYAAITPLLTKMESLIMGTSTGKAKRMAQFYAYWEHKIFDSLTRMVLQNIQAFNNALMGTTPLFQIDTILAAPEIALLPKSSDVYKLIRQCVADCVESTRQFVRWMHGSCIQCPPQYVDGEDKPFVFTFYNEVCQLPQINEQATVISQTMQRLLNGISIYLKTWMSYRALWKLDKAIVMEKFAAKKPTCVMYDEKFQFYVKVSNEVAKQPLVKHEHVITLNLEPLARAIQENAQAWVTSLGRLLNNSAREELFNLRNELLKLSDNLKRSPNTLEDLKFVLGTITDIRDMSLSVEMRISDIQERYRTLSMYNVETSEEELQLSANIYILWSDLFKESRRVDRSLGKVKKTFAEITLNQIEEYKQEISIFAESFNMHGPGAVGDDLEKGKSTRTLS</sequence>
<evidence type="ECO:0000313" key="3">
    <source>
        <dbReference type="EMBL" id="ROI27763.1"/>
    </source>
</evidence>